<dbReference type="InterPro" id="IPR058245">
    <property type="entry name" value="NreC/VraR/RcsB-like_REC"/>
</dbReference>
<dbReference type="SMART" id="SM00448">
    <property type="entry name" value="REC"/>
    <property type="match status" value="1"/>
</dbReference>
<evidence type="ECO:0000256" key="4">
    <source>
        <dbReference type="ARBA" id="ARBA00023163"/>
    </source>
</evidence>
<dbReference type="Pfam" id="PF00072">
    <property type="entry name" value="Response_reg"/>
    <property type="match status" value="1"/>
</dbReference>
<evidence type="ECO:0000259" key="6">
    <source>
        <dbReference type="PROSITE" id="PS50043"/>
    </source>
</evidence>
<proteinExistence type="predicted"/>
<evidence type="ECO:0000256" key="5">
    <source>
        <dbReference type="PROSITE-ProRule" id="PRU00169"/>
    </source>
</evidence>
<dbReference type="PRINTS" id="PR00038">
    <property type="entry name" value="HTHLUXR"/>
</dbReference>
<keyword evidence="2" id="KW-0805">Transcription regulation</keyword>
<dbReference type="InterPro" id="IPR016032">
    <property type="entry name" value="Sig_transdc_resp-reg_C-effctor"/>
</dbReference>
<name>A0ABW2QDT2_9MICO</name>
<feature type="modified residue" description="4-aspartylphosphate" evidence="5">
    <location>
        <position position="55"/>
    </location>
</feature>
<organism evidence="8 9">
    <name type="scientific">Georgenia alba</name>
    <dbReference type="NCBI Taxonomy" id="2233858"/>
    <lineage>
        <taxon>Bacteria</taxon>
        <taxon>Bacillati</taxon>
        <taxon>Actinomycetota</taxon>
        <taxon>Actinomycetes</taxon>
        <taxon>Micrococcales</taxon>
        <taxon>Bogoriellaceae</taxon>
        <taxon>Georgenia</taxon>
    </lineage>
</organism>
<evidence type="ECO:0000313" key="9">
    <source>
        <dbReference type="Proteomes" id="UP001596455"/>
    </source>
</evidence>
<dbReference type="EMBL" id="JBHTCQ010000005">
    <property type="protein sequence ID" value="MFC7407131.1"/>
    <property type="molecule type" value="Genomic_DNA"/>
</dbReference>
<dbReference type="PANTHER" id="PTHR43214">
    <property type="entry name" value="TWO-COMPONENT RESPONSE REGULATOR"/>
    <property type="match status" value="1"/>
</dbReference>
<dbReference type="SMART" id="SM00421">
    <property type="entry name" value="HTH_LUXR"/>
    <property type="match status" value="1"/>
</dbReference>
<reference evidence="9" key="1">
    <citation type="journal article" date="2019" name="Int. J. Syst. Evol. Microbiol.">
        <title>The Global Catalogue of Microorganisms (GCM) 10K type strain sequencing project: providing services to taxonomists for standard genome sequencing and annotation.</title>
        <authorList>
            <consortium name="The Broad Institute Genomics Platform"/>
            <consortium name="The Broad Institute Genome Sequencing Center for Infectious Disease"/>
            <person name="Wu L."/>
            <person name="Ma J."/>
        </authorList>
    </citation>
    <scope>NUCLEOTIDE SEQUENCE [LARGE SCALE GENOMIC DNA]</scope>
    <source>
        <strain evidence="9">JCM 1490</strain>
    </source>
</reference>
<keyword evidence="1 5" id="KW-0597">Phosphoprotein</keyword>
<feature type="domain" description="HTH luxR-type" evidence="6">
    <location>
        <begin position="139"/>
        <end position="204"/>
    </location>
</feature>
<dbReference type="Pfam" id="PF00196">
    <property type="entry name" value="GerE"/>
    <property type="match status" value="1"/>
</dbReference>
<dbReference type="InterPro" id="IPR011006">
    <property type="entry name" value="CheY-like_superfamily"/>
</dbReference>
<dbReference type="InterPro" id="IPR039420">
    <property type="entry name" value="WalR-like"/>
</dbReference>
<dbReference type="InterPro" id="IPR000792">
    <property type="entry name" value="Tscrpt_reg_LuxR_C"/>
</dbReference>
<dbReference type="Proteomes" id="UP001596455">
    <property type="component" value="Unassembled WGS sequence"/>
</dbReference>
<dbReference type="RefSeq" id="WP_382396660.1">
    <property type="nucleotide sequence ID" value="NZ_JBHTCQ010000005.1"/>
</dbReference>
<keyword evidence="9" id="KW-1185">Reference proteome</keyword>
<dbReference type="CDD" id="cd17535">
    <property type="entry name" value="REC_NarL-like"/>
    <property type="match status" value="1"/>
</dbReference>
<dbReference type="PROSITE" id="PS00622">
    <property type="entry name" value="HTH_LUXR_1"/>
    <property type="match status" value="1"/>
</dbReference>
<gene>
    <name evidence="8" type="ORF">ACFQQL_18590</name>
</gene>
<comment type="caution">
    <text evidence="8">The sequence shown here is derived from an EMBL/GenBank/DDBJ whole genome shotgun (WGS) entry which is preliminary data.</text>
</comment>
<evidence type="ECO:0000256" key="1">
    <source>
        <dbReference type="ARBA" id="ARBA00022553"/>
    </source>
</evidence>
<dbReference type="PROSITE" id="PS50110">
    <property type="entry name" value="RESPONSE_REGULATORY"/>
    <property type="match status" value="1"/>
</dbReference>
<dbReference type="PROSITE" id="PS50043">
    <property type="entry name" value="HTH_LUXR_2"/>
    <property type="match status" value="1"/>
</dbReference>
<dbReference type="SUPFAM" id="SSF52172">
    <property type="entry name" value="CheY-like"/>
    <property type="match status" value="1"/>
</dbReference>
<accession>A0ABW2QDT2</accession>
<evidence type="ECO:0000256" key="3">
    <source>
        <dbReference type="ARBA" id="ARBA00023125"/>
    </source>
</evidence>
<sequence>MNVRIVVADDHPPMRAGIVALLATEPDLEIIGEASDGREAIELVARLHPDVVVLDLRMPVLDGTAATRRITTDHPTTKVLILTTYDTDTDIDPALAAGAVSYLLKDAGREQLVHAVRAAARGETVLAPSVAARLTARLRAPTPIALSPRETEVLRAVADGLSNPDIGARLHITEATVKTHLLRTFAKLAVDDRTAAVVEAIRRNLISPNDDENS</sequence>
<feature type="domain" description="Response regulatory" evidence="7">
    <location>
        <begin position="4"/>
        <end position="120"/>
    </location>
</feature>
<dbReference type="CDD" id="cd06170">
    <property type="entry name" value="LuxR_C_like"/>
    <property type="match status" value="1"/>
</dbReference>
<dbReference type="SUPFAM" id="SSF46894">
    <property type="entry name" value="C-terminal effector domain of the bipartite response regulators"/>
    <property type="match status" value="1"/>
</dbReference>
<keyword evidence="3" id="KW-0238">DNA-binding</keyword>
<dbReference type="PANTHER" id="PTHR43214:SF24">
    <property type="entry name" value="TRANSCRIPTIONAL REGULATORY PROTEIN NARL-RELATED"/>
    <property type="match status" value="1"/>
</dbReference>
<evidence type="ECO:0000259" key="7">
    <source>
        <dbReference type="PROSITE" id="PS50110"/>
    </source>
</evidence>
<dbReference type="Gene3D" id="3.40.50.2300">
    <property type="match status" value="1"/>
</dbReference>
<keyword evidence="4" id="KW-0804">Transcription</keyword>
<dbReference type="InterPro" id="IPR001789">
    <property type="entry name" value="Sig_transdc_resp-reg_receiver"/>
</dbReference>
<protein>
    <submittedName>
        <fullName evidence="8">Response regulator</fullName>
    </submittedName>
</protein>
<evidence type="ECO:0000313" key="8">
    <source>
        <dbReference type="EMBL" id="MFC7407131.1"/>
    </source>
</evidence>
<evidence type="ECO:0000256" key="2">
    <source>
        <dbReference type="ARBA" id="ARBA00023015"/>
    </source>
</evidence>